<accession>A0AAV6FRR5</accession>
<gene>
    <name evidence="2" type="ORF">AALO_G00268900</name>
</gene>
<evidence type="ECO:0000256" key="1">
    <source>
        <dbReference type="SAM" id="MobiDB-lite"/>
    </source>
</evidence>
<protein>
    <submittedName>
        <fullName evidence="2">Uncharacterized protein</fullName>
    </submittedName>
</protein>
<feature type="compositionally biased region" description="Low complexity" evidence="1">
    <location>
        <begin position="202"/>
        <end position="214"/>
    </location>
</feature>
<organism evidence="2 3">
    <name type="scientific">Alosa alosa</name>
    <name type="common">allis shad</name>
    <dbReference type="NCBI Taxonomy" id="278164"/>
    <lineage>
        <taxon>Eukaryota</taxon>
        <taxon>Metazoa</taxon>
        <taxon>Chordata</taxon>
        <taxon>Craniata</taxon>
        <taxon>Vertebrata</taxon>
        <taxon>Euteleostomi</taxon>
        <taxon>Actinopterygii</taxon>
        <taxon>Neopterygii</taxon>
        <taxon>Teleostei</taxon>
        <taxon>Clupei</taxon>
        <taxon>Clupeiformes</taxon>
        <taxon>Clupeoidei</taxon>
        <taxon>Clupeidae</taxon>
        <taxon>Alosa</taxon>
    </lineage>
</organism>
<evidence type="ECO:0000313" key="3">
    <source>
        <dbReference type="Proteomes" id="UP000823561"/>
    </source>
</evidence>
<dbReference type="EMBL" id="JADWDJ010000021">
    <property type="protein sequence ID" value="KAG5263812.1"/>
    <property type="molecule type" value="Genomic_DNA"/>
</dbReference>
<proteinExistence type="predicted"/>
<comment type="caution">
    <text evidence="2">The sequence shown here is derived from an EMBL/GenBank/DDBJ whole genome shotgun (WGS) entry which is preliminary data.</text>
</comment>
<feature type="compositionally biased region" description="Basic and acidic residues" evidence="1">
    <location>
        <begin position="98"/>
        <end position="116"/>
    </location>
</feature>
<evidence type="ECO:0000313" key="2">
    <source>
        <dbReference type="EMBL" id="KAG5263812.1"/>
    </source>
</evidence>
<sequence length="236" mass="24917">MSILYGLVSDSRAGCCRGPCAGGGAAGPDSAPCSSTLSKRRHRDRHPGTPLHLHRAPPTRHFHHQLQLQLQPHPPRGWANQEQPCPRASPAPGSRAHPNRDARVGTKDVQEGDLQHGRANQGEPGPEAADAGLSCGARRGLALPQRLRPAACPSERLATWSPRRAATTTLAWRRMLTSSSSSSPRGQLMTSPLRHSGGPEGLTLALQPQLALLTDRPPAGPGGGGFSREASGARSF</sequence>
<feature type="region of interest" description="Disordered" evidence="1">
    <location>
        <begin position="72"/>
        <end position="133"/>
    </location>
</feature>
<dbReference type="AlphaFoldDB" id="A0AAV6FRR5"/>
<name>A0AAV6FRR5_9TELE</name>
<reference evidence="2" key="1">
    <citation type="submission" date="2020-10" db="EMBL/GenBank/DDBJ databases">
        <title>Chromosome-scale genome assembly of the Allis shad, Alosa alosa.</title>
        <authorList>
            <person name="Margot Z."/>
            <person name="Christophe K."/>
            <person name="Cabau C."/>
            <person name="Louis A."/>
            <person name="Berthelot C."/>
            <person name="Parey E."/>
            <person name="Roest Crollius H."/>
            <person name="Montfort J."/>
            <person name="Robinson-Rechavi M."/>
            <person name="Bucao C."/>
            <person name="Bouchez O."/>
            <person name="Gislard M."/>
            <person name="Lluch J."/>
            <person name="Milhes M."/>
            <person name="Lampietro C."/>
            <person name="Lopez Roques C."/>
            <person name="Donnadieu C."/>
            <person name="Braasch I."/>
            <person name="Desvignes T."/>
            <person name="Postlethwait J."/>
            <person name="Bobe J."/>
            <person name="Guiguen Y."/>
        </authorList>
    </citation>
    <scope>NUCLEOTIDE SEQUENCE</scope>
    <source>
        <strain evidence="2">M-15738</strain>
        <tissue evidence="2">Blood</tissue>
    </source>
</reference>
<keyword evidence="3" id="KW-1185">Reference proteome</keyword>
<feature type="region of interest" description="Disordered" evidence="1">
    <location>
        <begin position="22"/>
        <end position="56"/>
    </location>
</feature>
<dbReference type="Proteomes" id="UP000823561">
    <property type="component" value="Chromosome 21"/>
</dbReference>
<feature type="region of interest" description="Disordered" evidence="1">
    <location>
        <begin position="176"/>
        <end position="236"/>
    </location>
</feature>